<dbReference type="AlphaFoldDB" id="A0A1V6T7R7"/>
<comment type="caution">
    <text evidence="2">The sequence shown here is derived from an EMBL/GenBank/DDBJ whole genome shotgun (WGS) entry which is preliminary data.</text>
</comment>
<evidence type="ECO:0000313" key="2">
    <source>
        <dbReference type="EMBL" id="OQE21793.1"/>
    </source>
</evidence>
<accession>A0A1V6T7R7</accession>
<sequence length="224" mass="25500">MTRSERRRSMQNSGHNSSSGEDLHTGDDGDGLMSGRHELAIMDPNASAWILLLSLPYMPDIVFDEQDESWVRTNGMIERLRRDFRTMEGFVITHLLDGLNNAHTAYRIQPGDLSNLMDASLLDARIQTFMLSLDQNQRTELADIMDTPNLRRELQRATRMPIRIFDAPLPPPANVLTIRNTFATMVQAIALMQDPLRTQLAEVLQSLGPRRPQIVTFRRSEEAE</sequence>
<name>A0A1V6T7R7_9EURO</name>
<evidence type="ECO:0000256" key="1">
    <source>
        <dbReference type="SAM" id="MobiDB-lite"/>
    </source>
</evidence>
<evidence type="ECO:0000313" key="3">
    <source>
        <dbReference type="Proteomes" id="UP000191285"/>
    </source>
</evidence>
<feature type="region of interest" description="Disordered" evidence="1">
    <location>
        <begin position="1"/>
        <end position="30"/>
    </location>
</feature>
<dbReference type="Proteomes" id="UP000191285">
    <property type="component" value="Unassembled WGS sequence"/>
</dbReference>
<organism evidence="2 3">
    <name type="scientific">Penicillium steckii</name>
    <dbReference type="NCBI Taxonomy" id="303698"/>
    <lineage>
        <taxon>Eukaryota</taxon>
        <taxon>Fungi</taxon>
        <taxon>Dikarya</taxon>
        <taxon>Ascomycota</taxon>
        <taxon>Pezizomycotina</taxon>
        <taxon>Eurotiomycetes</taxon>
        <taxon>Eurotiomycetidae</taxon>
        <taxon>Eurotiales</taxon>
        <taxon>Aspergillaceae</taxon>
        <taxon>Penicillium</taxon>
    </lineage>
</organism>
<proteinExistence type="predicted"/>
<dbReference type="EMBL" id="MLKD01000011">
    <property type="protein sequence ID" value="OQE21793.1"/>
    <property type="molecule type" value="Genomic_DNA"/>
</dbReference>
<keyword evidence="3" id="KW-1185">Reference proteome</keyword>
<protein>
    <submittedName>
        <fullName evidence="2">Uncharacterized protein</fullName>
    </submittedName>
</protein>
<feature type="compositionally biased region" description="Polar residues" evidence="1">
    <location>
        <begin position="10"/>
        <end position="20"/>
    </location>
</feature>
<reference evidence="3" key="1">
    <citation type="journal article" date="2017" name="Nat. Microbiol.">
        <title>Global analysis of biosynthetic gene clusters reveals vast potential of secondary metabolite production in Penicillium species.</title>
        <authorList>
            <person name="Nielsen J.C."/>
            <person name="Grijseels S."/>
            <person name="Prigent S."/>
            <person name="Ji B."/>
            <person name="Dainat J."/>
            <person name="Nielsen K.F."/>
            <person name="Frisvad J.C."/>
            <person name="Workman M."/>
            <person name="Nielsen J."/>
        </authorList>
    </citation>
    <scope>NUCLEOTIDE SEQUENCE [LARGE SCALE GENOMIC DNA]</scope>
    <source>
        <strain evidence="3">IBT 24891</strain>
    </source>
</reference>
<gene>
    <name evidence="2" type="ORF">PENSTE_c011G07009</name>
</gene>